<evidence type="ECO:0000256" key="10">
    <source>
        <dbReference type="ARBA" id="ARBA00023136"/>
    </source>
</evidence>
<dbReference type="Proteomes" id="UP000199630">
    <property type="component" value="Unassembled WGS sequence"/>
</dbReference>
<feature type="region of interest" description="Disordered" evidence="13">
    <location>
        <begin position="709"/>
        <end position="744"/>
    </location>
</feature>
<keyword evidence="4 12" id="KW-0597">Phosphoprotein</keyword>
<accession>A0A1I3YBL0</accession>
<dbReference type="STRING" id="588602.SAMN04487991_4308"/>
<keyword evidence="7" id="KW-0418">Kinase</keyword>
<dbReference type="EMBL" id="FORH01000016">
    <property type="protein sequence ID" value="SFK29195.1"/>
    <property type="molecule type" value="Genomic_DNA"/>
</dbReference>
<evidence type="ECO:0000256" key="6">
    <source>
        <dbReference type="ARBA" id="ARBA00022741"/>
    </source>
</evidence>
<dbReference type="PROSITE" id="PS50110">
    <property type="entry name" value="RESPONSE_REGULATORY"/>
    <property type="match status" value="1"/>
</dbReference>
<dbReference type="PANTHER" id="PTHR45339:SF5">
    <property type="entry name" value="HISTIDINE KINASE"/>
    <property type="match status" value="1"/>
</dbReference>
<sequence length="744" mass="83073">MSLSETLSQERRARLAAERLLELKQAELFEANRKLSQHARHLSDEIIVKREETEVLRDENIRTKEDLEKANTAVHIAERRLWDSIETIQDGFAVFDPSDIMIAANPAYLRVFDGLDDVRPGISYPEIVRLAVEEGIIDIGELSRDRFIEQAITRWRAPVREPHTIRLWNNQFVKLVDRRSSDGDMVSLGLNITSTIRYEERLKKARSKAEAANRAKSAFLANMSHEIRTPMNGMVGMADLLSETELNEEQTLYVDTIKSSGEALLGLINDVLDYSKIEASKLTLHPEPFDLERCIQDVMVLLQPSAAQKGVDMIIDYDMFMPTNFIGDPGRLRQVLTNLIGNAVKFTHSGHVIVRVVGLPEETGKRQRVHVSVEDSGIGIAPDMIDHIFGEFNQVEDERNRKFEGTGLGLAITRQLVQLMGGDIWVDSEEGVGSCFGFHITMNVTEDAKPMPLPSWMHKAALLDHINANSLILEKQLTALGFDVSPFDNIDDLLASPLDAQVYLIDNNLPETNIEHLIATLRERGVTAPVLLMTSGPVSTRSPKIEDARTLQKPLLRSDLWRTLTDLVPVDPKEIDTSDQSDRRMRILAAEDNKTNQLVFGKMLKALDIELRFANNGREAVELYQGFQPDLVFMDISMPEVDGKEATREIRTLELNTGIHTPIVALTAHAMAGDEKDILAAGLDHYMTKPLRKAAIIDRILMEHPESCRPIMPEEPTAAPEPPTPPSTGMNTGTSADSGVMAGA</sequence>
<dbReference type="FunFam" id="3.30.565.10:FF:000010">
    <property type="entry name" value="Sensor histidine kinase RcsC"/>
    <property type="match status" value="1"/>
</dbReference>
<dbReference type="InterPro" id="IPR001789">
    <property type="entry name" value="Sig_transdc_resp-reg_receiver"/>
</dbReference>
<dbReference type="Pfam" id="PF12860">
    <property type="entry name" value="PAS_7"/>
    <property type="match status" value="1"/>
</dbReference>
<keyword evidence="6" id="KW-0547">Nucleotide-binding</keyword>
<keyword evidence="8" id="KW-0067">ATP-binding</keyword>
<gene>
    <name evidence="16" type="ORF">SAMN04487991_4308</name>
</gene>
<keyword evidence="5" id="KW-0808">Transferase</keyword>
<keyword evidence="11" id="KW-0131">Cell cycle</keyword>
<dbReference type="GO" id="GO:0005524">
    <property type="term" value="F:ATP binding"/>
    <property type="evidence" value="ECO:0007669"/>
    <property type="project" value="UniProtKB-KW"/>
</dbReference>
<comment type="catalytic activity">
    <reaction evidence="1">
        <text>ATP + protein L-histidine = ADP + protein N-phospho-L-histidine.</text>
        <dbReference type="EC" id="2.7.13.3"/>
    </reaction>
</comment>
<name>A0A1I3YBL0_9RHOB</name>
<dbReference type="PANTHER" id="PTHR45339">
    <property type="entry name" value="HYBRID SIGNAL TRANSDUCTION HISTIDINE KINASE J"/>
    <property type="match status" value="1"/>
</dbReference>
<dbReference type="AlphaFoldDB" id="A0A1I3YBL0"/>
<keyword evidence="17" id="KW-1185">Reference proteome</keyword>
<dbReference type="CDD" id="cd00082">
    <property type="entry name" value="HisKA"/>
    <property type="match status" value="1"/>
</dbReference>
<dbReference type="InterPro" id="IPR036890">
    <property type="entry name" value="HATPase_C_sf"/>
</dbReference>
<dbReference type="Gene3D" id="3.40.50.2300">
    <property type="match status" value="2"/>
</dbReference>
<evidence type="ECO:0000256" key="7">
    <source>
        <dbReference type="ARBA" id="ARBA00022777"/>
    </source>
</evidence>
<dbReference type="GO" id="GO:0016020">
    <property type="term" value="C:membrane"/>
    <property type="evidence" value="ECO:0007669"/>
    <property type="project" value="UniProtKB-SubCell"/>
</dbReference>
<dbReference type="Pfam" id="PF00072">
    <property type="entry name" value="Response_reg"/>
    <property type="match status" value="1"/>
</dbReference>
<dbReference type="SMART" id="SM00387">
    <property type="entry name" value="HATPase_c"/>
    <property type="match status" value="1"/>
</dbReference>
<dbReference type="Gene3D" id="1.10.287.130">
    <property type="match status" value="1"/>
</dbReference>
<dbReference type="InterPro" id="IPR036097">
    <property type="entry name" value="HisK_dim/P_sf"/>
</dbReference>
<dbReference type="Pfam" id="PF00512">
    <property type="entry name" value="HisKA"/>
    <property type="match status" value="1"/>
</dbReference>
<protein>
    <recommendedName>
        <fullName evidence="3">histidine kinase</fullName>
        <ecNumber evidence="3">2.7.13.3</ecNumber>
    </recommendedName>
</protein>
<dbReference type="InterPro" id="IPR004358">
    <property type="entry name" value="Sig_transdc_His_kin-like_C"/>
</dbReference>
<dbReference type="SUPFAM" id="SSF52172">
    <property type="entry name" value="CheY-like"/>
    <property type="match status" value="2"/>
</dbReference>
<evidence type="ECO:0000256" key="13">
    <source>
        <dbReference type="SAM" id="MobiDB-lite"/>
    </source>
</evidence>
<evidence type="ECO:0000256" key="1">
    <source>
        <dbReference type="ARBA" id="ARBA00000085"/>
    </source>
</evidence>
<evidence type="ECO:0000256" key="11">
    <source>
        <dbReference type="ARBA" id="ARBA00023306"/>
    </source>
</evidence>
<evidence type="ECO:0000256" key="4">
    <source>
        <dbReference type="ARBA" id="ARBA00022553"/>
    </source>
</evidence>
<evidence type="ECO:0000256" key="8">
    <source>
        <dbReference type="ARBA" id="ARBA00022840"/>
    </source>
</evidence>
<evidence type="ECO:0000256" key="9">
    <source>
        <dbReference type="ARBA" id="ARBA00023012"/>
    </source>
</evidence>
<proteinExistence type="predicted"/>
<evidence type="ECO:0000256" key="12">
    <source>
        <dbReference type="PROSITE-ProRule" id="PRU00169"/>
    </source>
</evidence>
<dbReference type="SMART" id="SM00448">
    <property type="entry name" value="REC"/>
    <property type="match status" value="1"/>
</dbReference>
<comment type="subcellular location">
    <subcellularLocation>
        <location evidence="2">Membrane</location>
    </subcellularLocation>
</comment>
<evidence type="ECO:0000313" key="17">
    <source>
        <dbReference type="Proteomes" id="UP000199630"/>
    </source>
</evidence>
<organism evidence="16 17">
    <name type="scientific">Celeribacter neptunius</name>
    <dbReference type="NCBI Taxonomy" id="588602"/>
    <lineage>
        <taxon>Bacteria</taxon>
        <taxon>Pseudomonadati</taxon>
        <taxon>Pseudomonadota</taxon>
        <taxon>Alphaproteobacteria</taxon>
        <taxon>Rhodobacterales</taxon>
        <taxon>Roseobacteraceae</taxon>
        <taxon>Celeribacter</taxon>
    </lineage>
</organism>
<dbReference type="Gene3D" id="3.30.565.10">
    <property type="entry name" value="Histidine kinase-like ATPase, C-terminal domain"/>
    <property type="match status" value="1"/>
</dbReference>
<evidence type="ECO:0000256" key="3">
    <source>
        <dbReference type="ARBA" id="ARBA00012438"/>
    </source>
</evidence>
<feature type="domain" description="Histidine kinase" evidence="14">
    <location>
        <begin position="222"/>
        <end position="444"/>
    </location>
</feature>
<dbReference type="InterPro" id="IPR003594">
    <property type="entry name" value="HATPase_dom"/>
</dbReference>
<reference evidence="17" key="1">
    <citation type="submission" date="2016-10" db="EMBL/GenBank/DDBJ databases">
        <authorList>
            <person name="Varghese N."/>
            <person name="Submissions S."/>
        </authorList>
    </citation>
    <scope>NUCLEOTIDE SEQUENCE [LARGE SCALE GENOMIC DNA]</scope>
    <source>
        <strain evidence="17">DSM 26471</strain>
    </source>
</reference>
<dbReference type="OrthoDB" id="9801651at2"/>
<dbReference type="RefSeq" id="WP_090063403.1">
    <property type="nucleotide sequence ID" value="NZ_FORH01000016.1"/>
</dbReference>
<dbReference type="InterPro" id="IPR011006">
    <property type="entry name" value="CheY-like_superfamily"/>
</dbReference>
<dbReference type="CDD" id="cd17546">
    <property type="entry name" value="REC_hyHK_CKI1_RcsC-like"/>
    <property type="match status" value="1"/>
</dbReference>
<feature type="modified residue" description="4-aspartylphosphate" evidence="12">
    <location>
        <position position="635"/>
    </location>
</feature>
<feature type="compositionally biased region" description="Polar residues" evidence="13">
    <location>
        <begin position="727"/>
        <end position="737"/>
    </location>
</feature>
<dbReference type="InterPro" id="IPR003661">
    <property type="entry name" value="HisK_dim/P_dom"/>
</dbReference>
<dbReference type="SUPFAM" id="SSF55874">
    <property type="entry name" value="ATPase domain of HSP90 chaperone/DNA topoisomerase II/histidine kinase"/>
    <property type="match status" value="1"/>
</dbReference>
<evidence type="ECO:0000256" key="5">
    <source>
        <dbReference type="ARBA" id="ARBA00022679"/>
    </source>
</evidence>
<evidence type="ECO:0000256" key="2">
    <source>
        <dbReference type="ARBA" id="ARBA00004370"/>
    </source>
</evidence>
<evidence type="ECO:0000313" key="16">
    <source>
        <dbReference type="EMBL" id="SFK29195.1"/>
    </source>
</evidence>
<dbReference type="PRINTS" id="PR00344">
    <property type="entry name" value="BCTRLSENSOR"/>
</dbReference>
<keyword evidence="9" id="KW-0902">Two-component regulatory system</keyword>
<keyword evidence="10" id="KW-0472">Membrane</keyword>
<dbReference type="FunFam" id="1.10.287.130:FF:000038">
    <property type="entry name" value="Sensory transduction histidine kinase"/>
    <property type="match status" value="1"/>
</dbReference>
<dbReference type="GO" id="GO:0000155">
    <property type="term" value="F:phosphorelay sensor kinase activity"/>
    <property type="evidence" value="ECO:0007669"/>
    <property type="project" value="InterPro"/>
</dbReference>
<evidence type="ECO:0000259" key="15">
    <source>
        <dbReference type="PROSITE" id="PS50110"/>
    </source>
</evidence>
<dbReference type="CDD" id="cd16922">
    <property type="entry name" value="HATPase_EvgS-ArcB-TorS-like"/>
    <property type="match status" value="1"/>
</dbReference>
<evidence type="ECO:0000259" key="14">
    <source>
        <dbReference type="PROSITE" id="PS50109"/>
    </source>
</evidence>
<dbReference type="InterPro" id="IPR005467">
    <property type="entry name" value="His_kinase_dom"/>
</dbReference>
<dbReference type="SUPFAM" id="SSF47384">
    <property type="entry name" value="Homodimeric domain of signal transducing histidine kinase"/>
    <property type="match status" value="1"/>
</dbReference>
<dbReference type="SMART" id="SM00388">
    <property type="entry name" value="HisKA"/>
    <property type="match status" value="1"/>
</dbReference>
<dbReference type="Pfam" id="PF02518">
    <property type="entry name" value="HATPase_c"/>
    <property type="match status" value="1"/>
</dbReference>
<feature type="domain" description="Response regulatory" evidence="15">
    <location>
        <begin position="586"/>
        <end position="704"/>
    </location>
</feature>
<dbReference type="PROSITE" id="PS50109">
    <property type="entry name" value="HIS_KIN"/>
    <property type="match status" value="1"/>
</dbReference>
<dbReference type="EC" id="2.7.13.3" evidence="3"/>